<reference evidence="2 3" key="1">
    <citation type="submission" date="2012-05" db="EMBL/GenBank/DDBJ databases">
        <title>The Genome Sequence of Sutterella wadsworthensis 2_1_59BFAA.</title>
        <authorList>
            <consortium name="The Broad Institute Genome Sequencing Platform"/>
            <person name="Earl A."/>
            <person name="Ward D."/>
            <person name="Feldgarden M."/>
            <person name="Gevers D."/>
            <person name="Daigneault M."/>
            <person name="Strauss J."/>
            <person name="Allen-Vercoe E."/>
            <person name="Walker B."/>
            <person name="Young S.K."/>
            <person name="Zeng Q."/>
            <person name="Gargeya S."/>
            <person name="Fitzgerald M."/>
            <person name="Haas B."/>
            <person name="Abouelleil A."/>
            <person name="Alvarado L."/>
            <person name="Arachchi H.M."/>
            <person name="Berlin A.M."/>
            <person name="Chapman S.B."/>
            <person name="Goldberg J."/>
            <person name="Griggs A."/>
            <person name="Gujja S."/>
            <person name="Hansen M."/>
            <person name="Howarth C."/>
            <person name="Imamovic A."/>
            <person name="Larimer J."/>
            <person name="McCowen C."/>
            <person name="Montmayeur A."/>
            <person name="Murphy C."/>
            <person name="Neiman D."/>
            <person name="Pearson M."/>
            <person name="Priest M."/>
            <person name="Roberts A."/>
            <person name="Saif S."/>
            <person name="Shea T."/>
            <person name="Sisk P."/>
            <person name="Sykes S."/>
            <person name="Wortman J."/>
            <person name="Nusbaum C."/>
            <person name="Birren B."/>
        </authorList>
    </citation>
    <scope>NUCLEOTIDE SEQUENCE [LARGE SCALE GENOMIC DNA]</scope>
    <source>
        <strain evidence="2 3">2_1_59BFAA</strain>
    </source>
</reference>
<sequence length="189" mass="21281">MMQSPPTRSTIVSDETVYKAVKDFELLMMSGLEATHVIAGNQNNLSLPDSRDYVVNTIIAHREIGTPVESYEWDTATQKMDAVVSRLVEMSVQIDVYSDHPETARMRAESVATVARTVSGCDFFQKYGLSSLYADDVRNTTVVVDENQFVQRWTTTLHITYTHVVRLDVESTDAVHVGVHNVDVRFPPR</sequence>
<evidence type="ECO:0000313" key="3">
    <source>
        <dbReference type="Proteomes" id="UP000005835"/>
    </source>
</evidence>
<dbReference type="HOGENOM" id="CLU_1433810_0_0_4"/>
<evidence type="ECO:0000313" key="2">
    <source>
        <dbReference type="EMBL" id="EKB31458.1"/>
    </source>
</evidence>
<keyword evidence="3" id="KW-1185">Reference proteome</keyword>
<dbReference type="PATRIC" id="fig|742823.3.peg.930"/>
<proteinExistence type="predicted"/>
<dbReference type="AlphaFoldDB" id="K1JXX2"/>
<accession>K1JXX2</accession>
<dbReference type="NCBIfam" id="NF047498">
    <property type="entry name" value="LIC_12616_fam"/>
    <property type="match status" value="1"/>
</dbReference>
<dbReference type="Pfam" id="PF23961">
    <property type="entry name" value="Phage_tail_terminator_9"/>
    <property type="match status" value="1"/>
</dbReference>
<dbReference type="eggNOG" id="ENOG5033PSC">
    <property type="taxonomic scope" value="Bacteria"/>
</dbReference>
<protein>
    <recommendedName>
        <fullName evidence="1">Phage neck terminator protein gp12-like domain-containing protein</fullName>
    </recommendedName>
</protein>
<name>K1JXX2_9BURK</name>
<feature type="domain" description="Phage neck terminator protein gp12-like" evidence="1">
    <location>
        <begin position="16"/>
        <end position="179"/>
    </location>
</feature>
<organism evidence="2 3">
    <name type="scientific">Sutterella wadsworthensis 2_1_59BFAA</name>
    <dbReference type="NCBI Taxonomy" id="742823"/>
    <lineage>
        <taxon>Bacteria</taxon>
        <taxon>Pseudomonadati</taxon>
        <taxon>Pseudomonadota</taxon>
        <taxon>Betaproteobacteria</taxon>
        <taxon>Burkholderiales</taxon>
        <taxon>Sutterellaceae</taxon>
        <taxon>Sutterella</taxon>
    </lineage>
</organism>
<comment type="caution">
    <text evidence="2">The sequence shown here is derived from an EMBL/GenBank/DDBJ whole genome shotgun (WGS) entry which is preliminary data.</text>
</comment>
<dbReference type="InterPro" id="IPR057087">
    <property type="entry name" value="Gp12-like"/>
</dbReference>
<dbReference type="STRING" id="742823.HMPREF9465_00936"/>
<dbReference type="EMBL" id="ADMG01000024">
    <property type="protein sequence ID" value="EKB31458.1"/>
    <property type="molecule type" value="Genomic_DNA"/>
</dbReference>
<gene>
    <name evidence="2" type="ORF">HMPREF9465_00936</name>
</gene>
<evidence type="ECO:0000259" key="1">
    <source>
        <dbReference type="Pfam" id="PF23961"/>
    </source>
</evidence>
<dbReference type="Proteomes" id="UP000005835">
    <property type="component" value="Unassembled WGS sequence"/>
</dbReference>